<keyword evidence="1" id="KW-1133">Transmembrane helix</keyword>
<feature type="transmembrane region" description="Helical" evidence="1">
    <location>
        <begin position="150"/>
        <end position="171"/>
    </location>
</feature>
<evidence type="ECO:0000313" key="2">
    <source>
        <dbReference type="EMBL" id="EFP06170.1"/>
    </source>
</evidence>
<dbReference type="EMBL" id="DS268460">
    <property type="protein sequence ID" value="EFP06170.1"/>
    <property type="molecule type" value="Genomic_DNA"/>
</dbReference>
<dbReference type="KEGG" id="crq:GCK72_011582"/>
<sequence length="326" mass="37759">MLYSSDNTTLLNPTNPKMTPDDNEIHLTSTPLVFQNSTCLLNALLQLWLIFHLAFSEPKIFTEFRDISKIFRIFPISSIIRSISFILASIYLSFYPPGTSEYTVISTGLLYIDYCCNYMCMLLILLASVNRVLFFIKPRYFKKCFPSGEVGIYSWLVSAAALAFWGSILFVKGAQPVKINYFECIGFVAVGDGSIWHKFLTILVYTVLIGSLICYSFIYRYLHKMSRTISAPRNRNPHKQKMFQQVLVTAVVYLIVQLFNEFIYFKNLTEFWKYQTTFVNLFNVSSFIPEMVIPLWSLADWLKIKYIAWITSENTIPVYTIPNIVL</sequence>
<protein>
    <recommendedName>
        <fullName evidence="4">G-protein coupled receptors family 1 profile domain-containing protein</fullName>
    </recommendedName>
</protein>
<dbReference type="RefSeq" id="XP_003102291.2">
    <property type="nucleotide sequence ID" value="XM_003102243.2"/>
</dbReference>
<dbReference type="CTD" id="9814436"/>
<dbReference type="Proteomes" id="UP000008281">
    <property type="component" value="Unassembled WGS sequence"/>
</dbReference>
<evidence type="ECO:0000313" key="3">
    <source>
        <dbReference type="Proteomes" id="UP000008281"/>
    </source>
</evidence>
<keyword evidence="3" id="KW-1185">Reference proteome</keyword>
<dbReference type="SUPFAM" id="SSF81321">
    <property type="entry name" value="Family A G protein-coupled receptor-like"/>
    <property type="match status" value="1"/>
</dbReference>
<feature type="transmembrane region" description="Helical" evidence="1">
    <location>
        <begin position="108"/>
        <end position="129"/>
    </location>
</feature>
<accession>E3MNQ7</accession>
<keyword evidence="1" id="KW-0812">Transmembrane</keyword>
<dbReference type="InParanoid" id="E3MNQ7"/>
<dbReference type="PANTHER" id="PTHR22718:SF36">
    <property type="entry name" value="G_PROTEIN_RECEP_F1_2 DOMAIN-CONTAINING PROTEIN-RELATED"/>
    <property type="match status" value="1"/>
</dbReference>
<organism evidence="3">
    <name type="scientific">Caenorhabditis remanei</name>
    <name type="common">Caenorhabditis vulgaris</name>
    <dbReference type="NCBI Taxonomy" id="31234"/>
    <lineage>
        <taxon>Eukaryota</taxon>
        <taxon>Metazoa</taxon>
        <taxon>Ecdysozoa</taxon>
        <taxon>Nematoda</taxon>
        <taxon>Chromadorea</taxon>
        <taxon>Rhabditida</taxon>
        <taxon>Rhabditina</taxon>
        <taxon>Rhabditomorpha</taxon>
        <taxon>Rhabditoidea</taxon>
        <taxon>Rhabditidae</taxon>
        <taxon>Peloderinae</taxon>
        <taxon>Caenorhabditis</taxon>
    </lineage>
</organism>
<feature type="transmembrane region" description="Helical" evidence="1">
    <location>
        <begin position="202"/>
        <end position="222"/>
    </location>
</feature>
<evidence type="ECO:0000256" key="1">
    <source>
        <dbReference type="SAM" id="Phobius"/>
    </source>
</evidence>
<reference evidence="2" key="1">
    <citation type="submission" date="2007-07" db="EMBL/GenBank/DDBJ databases">
        <title>PCAP assembly of the Caenorhabditis remanei genome.</title>
        <authorList>
            <consortium name="The Caenorhabditis remanei Sequencing Consortium"/>
            <person name="Wilson R.K."/>
        </authorList>
    </citation>
    <scope>NUCLEOTIDE SEQUENCE [LARGE SCALE GENOMIC DNA]</scope>
    <source>
        <strain evidence="2">PB4641</strain>
    </source>
</reference>
<dbReference type="AlphaFoldDB" id="E3MNQ7"/>
<dbReference type="Gene3D" id="1.20.1070.10">
    <property type="entry name" value="Rhodopsin 7-helix transmembrane proteins"/>
    <property type="match status" value="1"/>
</dbReference>
<feature type="transmembrane region" description="Helical" evidence="1">
    <location>
        <begin position="243"/>
        <end position="265"/>
    </location>
</feature>
<dbReference type="OMA" id="AWITSEN"/>
<evidence type="ECO:0008006" key="4">
    <source>
        <dbReference type="Google" id="ProtNLM"/>
    </source>
</evidence>
<dbReference type="PANTHER" id="PTHR22718">
    <property type="entry name" value="SERPENTINE RECEPTOR, CLASS X"/>
    <property type="match status" value="1"/>
</dbReference>
<gene>
    <name evidence="2" type="ORF">CRE_05911</name>
</gene>
<dbReference type="GeneID" id="9814436"/>
<feature type="transmembrane region" description="Helical" evidence="1">
    <location>
        <begin position="76"/>
        <end position="96"/>
    </location>
</feature>
<proteinExistence type="predicted"/>
<keyword evidence="1" id="KW-0472">Membrane</keyword>
<dbReference type="HOGENOM" id="CLU_853210_0_0_1"/>
<name>E3MNQ7_CAERE</name>